<dbReference type="Proteomes" id="UP000604046">
    <property type="component" value="Unassembled WGS sequence"/>
</dbReference>
<sequence>MLQTLRIDWSEARRPMIYPQPQPRQRPGQMQKVFALLSKLLLSPIRLLSAEYGEIMSGMQLSHVQLAARACCETPDQRVALMVRDLDFTEVQGADIFAFEGGEEVETVFQDKLMLTHAGKSALI</sequence>
<protein>
    <submittedName>
        <fullName evidence="1">Uncharacterized protein</fullName>
    </submittedName>
</protein>
<reference evidence="1" key="1">
    <citation type="submission" date="2021-02" db="EMBL/GenBank/DDBJ databases">
        <authorList>
            <person name="Dougan E. K."/>
            <person name="Rhodes N."/>
            <person name="Thang M."/>
            <person name="Chan C."/>
        </authorList>
    </citation>
    <scope>NUCLEOTIDE SEQUENCE</scope>
</reference>
<keyword evidence="2" id="KW-1185">Reference proteome</keyword>
<proteinExistence type="predicted"/>
<comment type="caution">
    <text evidence="1">The sequence shown here is derived from an EMBL/GenBank/DDBJ whole genome shotgun (WGS) entry which is preliminary data.</text>
</comment>
<dbReference type="EMBL" id="CAJNDS010002806">
    <property type="protein sequence ID" value="CAE7604814.1"/>
    <property type="molecule type" value="Genomic_DNA"/>
</dbReference>
<organism evidence="1 2">
    <name type="scientific">Symbiodinium natans</name>
    <dbReference type="NCBI Taxonomy" id="878477"/>
    <lineage>
        <taxon>Eukaryota</taxon>
        <taxon>Sar</taxon>
        <taxon>Alveolata</taxon>
        <taxon>Dinophyceae</taxon>
        <taxon>Suessiales</taxon>
        <taxon>Symbiodiniaceae</taxon>
        <taxon>Symbiodinium</taxon>
    </lineage>
</organism>
<accession>A0A812V6K3</accession>
<evidence type="ECO:0000313" key="1">
    <source>
        <dbReference type="EMBL" id="CAE7604814.1"/>
    </source>
</evidence>
<name>A0A812V6K3_9DINO</name>
<gene>
    <name evidence="1" type="ORF">SNAT2548_LOCUS34399</name>
</gene>
<evidence type="ECO:0000313" key="2">
    <source>
        <dbReference type="Proteomes" id="UP000604046"/>
    </source>
</evidence>
<dbReference type="AlphaFoldDB" id="A0A812V6K3"/>